<dbReference type="SUPFAM" id="SSF55174">
    <property type="entry name" value="Alpha-L RNA-binding motif"/>
    <property type="match status" value="1"/>
</dbReference>
<keyword evidence="1" id="KW-0694">RNA-binding</keyword>
<dbReference type="InterPro" id="IPR036986">
    <property type="entry name" value="S4_RNA-bd_sf"/>
</dbReference>
<dbReference type="AlphaFoldDB" id="A0A6J4JAT9"/>
<reference evidence="3" key="1">
    <citation type="submission" date="2020-02" db="EMBL/GenBank/DDBJ databases">
        <authorList>
            <person name="Meier V. D."/>
        </authorList>
    </citation>
    <scope>NUCLEOTIDE SEQUENCE</scope>
    <source>
        <strain evidence="3">AVDCRST_MAG57</strain>
    </source>
</reference>
<gene>
    <name evidence="3" type="ORF">AVDCRST_MAG57-3265</name>
</gene>
<dbReference type="PROSITE" id="PS50889">
    <property type="entry name" value="S4"/>
    <property type="match status" value="1"/>
</dbReference>
<dbReference type="EMBL" id="CADCTI010000268">
    <property type="protein sequence ID" value="CAA9272471.1"/>
    <property type="molecule type" value="Genomic_DNA"/>
</dbReference>
<dbReference type="InterPro" id="IPR054608">
    <property type="entry name" value="SYY-like_C"/>
</dbReference>
<feature type="domain" description="Tyrosine--tRNA ligase SYY-like C-terminal" evidence="2">
    <location>
        <begin position="17"/>
        <end position="92"/>
    </location>
</feature>
<organism evidence="3">
    <name type="scientific">uncultured Blastococcus sp</name>
    <dbReference type="NCBI Taxonomy" id="217144"/>
    <lineage>
        <taxon>Bacteria</taxon>
        <taxon>Bacillati</taxon>
        <taxon>Actinomycetota</taxon>
        <taxon>Actinomycetes</taxon>
        <taxon>Geodermatophilales</taxon>
        <taxon>Geodermatophilaceae</taxon>
        <taxon>Blastococcus</taxon>
        <taxon>environmental samples</taxon>
    </lineage>
</organism>
<name>A0A6J4JAT9_9ACTN</name>
<dbReference type="GO" id="GO:0003723">
    <property type="term" value="F:RNA binding"/>
    <property type="evidence" value="ECO:0007669"/>
    <property type="project" value="UniProtKB-KW"/>
</dbReference>
<dbReference type="Pfam" id="PF22421">
    <property type="entry name" value="SYY_C-terminal"/>
    <property type="match status" value="1"/>
</dbReference>
<sequence length="97" mass="9734">ASRALFGGAPGTGDASIPTVAIPAAETTALTLVDAFVRAGLVASRGEARRLAAQGGLALDAARLDAAALDRPLVDALPDGTGLLRAGKKRYRRVVVG</sequence>
<accession>A0A6J4JAT9</accession>
<evidence type="ECO:0000256" key="1">
    <source>
        <dbReference type="PROSITE-ProRule" id="PRU00182"/>
    </source>
</evidence>
<dbReference type="Gene3D" id="3.10.290.10">
    <property type="entry name" value="RNA-binding S4 domain"/>
    <property type="match status" value="1"/>
</dbReference>
<evidence type="ECO:0000259" key="2">
    <source>
        <dbReference type="Pfam" id="PF22421"/>
    </source>
</evidence>
<protein>
    <recommendedName>
        <fullName evidence="2">Tyrosine--tRNA ligase SYY-like C-terminal domain-containing protein</fullName>
    </recommendedName>
</protein>
<proteinExistence type="predicted"/>
<evidence type="ECO:0000313" key="3">
    <source>
        <dbReference type="EMBL" id="CAA9272471.1"/>
    </source>
</evidence>
<feature type="non-terminal residue" evidence="3">
    <location>
        <position position="1"/>
    </location>
</feature>